<dbReference type="GO" id="GO:0016239">
    <property type="term" value="P:positive regulation of macroautophagy"/>
    <property type="evidence" value="ECO:0007669"/>
    <property type="project" value="TreeGrafter"/>
</dbReference>
<feature type="compositionally biased region" description="Basic residues" evidence="4">
    <location>
        <begin position="180"/>
        <end position="192"/>
    </location>
</feature>
<dbReference type="GO" id="GO:1901031">
    <property type="term" value="P:regulation of response to reactive oxygen species"/>
    <property type="evidence" value="ECO:0007669"/>
    <property type="project" value="InterPro"/>
</dbReference>
<dbReference type="GO" id="GO:0005737">
    <property type="term" value="C:cytoplasm"/>
    <property type="evidence" value="ECO:0007669"/>
    <property type="project" value="UniProtKB-SubCell"/>
</dbReference>
<dbReference type="STRING" id="70415.A0A5S6QF33"/>
<evidence type="ECO:0000313" key="6">
    <source>
        <dbReference type="WBParaSite" id="TMUE_1000005828.1"/>
    </source>
</evidence>
<dbReference type="AlphaFoldDB" id="A0A5S6QF33"/>
<dbReference type="InterPro" id="IPR029032">
    <property type="entry name" value="AhpD-like"/>
</dbReference>
<comment type="subcellular location">
    <subcellularLocation>
        <location evidence="1">Cytoplasm</location>
    </subcellularLocation>
</comment>
<evidence type="ECO:0000256" key="1">
    <source>
        <dbReference type="ARBA" id="ARBA00004496"/>
    </source>
</evidence>
<keyword evidence="3" id="KW-0963">Cytoplasm</keyword>
<dbReference type="Pfam" id="PF04636">
    <property type="entry name" value="PA26"/>
    <property type="match status" value="1"/>
</dbReference>
<comment type="similarity">
    <text evidence="2">Belongs to the sestrin family.</text>
</comment>
<dbReference type="GO" id="GO:1990253">
    <property type="term" value="P:cellular response to leucine starvation"/>
    <property type="evidence" value="ECO:0007669"/>
    <property type="project" value="TreeGrafter"/>
</dbReference>
<dbReference type="GO" id="GO:0070728">
    <property type="term" value="F:L-leucine binding"/>
    <property type="evidence" value="ECO:0007669"/>
    <property type="project" value="TreeGrafter"/>
</dbReference>
<evidence type="ECO:0000313" key="5">
    <source>
        <dbReference type="Proteomes" id="UP000046395"/>
    </source>
</evidence>
<dbReference type="Gene3D" id="1.20.1290.10">
    <property type="entry name" value="AhpD-like"/>
    <property type="match status" value="1"/>
</dbReference>
<evidence type="ECO:0000256" key="3">
    <source>
        <dbReference type="ARBA" id="ARBA00022490"/>
    </source>
</evidence>
<dbReference type="GO" id="GO:0005634">
    <property type="term" value="C:nucleus"/>
    <property type="evidence" value="ECO:0007669"/>
    <property type="project" value="InterPro"/>
</dbReference>
<dbReference type="WBParaSite" id="TMUE_1000005828.1">
    <property type="protein sequence ID" value="TMUE_1000005828.1"/>
    <property type="gene ID" value="WBGene00290974"/>
</dbReference>
<feature type="region of interest" description="Disordered" evidence="4">
    <location>
        <begin position="165"/>
        <end position="199"/>
    </location>
</feature>
<dbReference type="PANTHER" id="PTHR12474">
    <property type="entry name" value="P53 REGULATED PA26 NUCLEAR PROTEIN SESTRIN"/>
    <property type="match status" value="1"/>
</dbReference>
<evidence type="ECO:0000256" key="2">
    <source>
        <dbReference type="ARBA" id="ARBA00008350"/>
    </source>
</evidence>
<name>A0A5S6QF33_TRIMR</name>
<evidence type="ECO:0000256" key="4">
    <source>
        <dbReference type="SAM" id="MobiDB-lite"/>
    </source>
</evidence>
<organism evidence="5 6">
    <name type="scientific">Trichuris muris</name>
    <name type="common">Mouse whipworm</name>
    <dbReference type="NCBI Taxonomy" id="70415"/>
    <lineage>
        <taxon>Eukaryota</taxon>
        <taxon>Metazoa</taxon>
        <taxon>Ecdysozoa</taxon>
        <taxon>Nematoda</taxon>
        <taxon>Enoplea</taxon>
        <taxon>Dorylaimia</taxon>
        <taxon>Trichinellida</taxon>
        <taxon>Trichuridae</taxon>
        <taxon>Trichuris</taxon>
    </lineage>
</organism>
<dbReference type="PANTHER" id="PTHR12474:SF0">
    <property type="entry name" value="SESTRIN HOMOLOG"/>
    <property type="match status" value="1"/>
</dbReference>
<dbReference type="SUPFAM" id="SSF69118">
    <property type="entry name" value="AhpD-like"/>
    <property type="match status" value="1"/>
</dbReference>
<protein>
    <submittedName>
        <fullName evidence="6">Sestrin</fullName>
    </submittedName>
</protein>
<reference evidence="6" key="1">
    <citation type="submission" date="2019-12" db="UniProtKB">
        <authorList>
            <consortium name="WormBaseParasite"/>
        </authorList>
    </citation>
    <scope>IDENTIFICATION</scope>
</reference>
<dbReference type="InterPro" id="IPR006730">
    <property type="entry name" value="Sestrin"/>
</dbReference>
<dbReference type="GO" id="GO:0016684">
    <property type="term" value="F:oxidoreductase activity, acting on peroxide as acceptor"/>
    <property type="evidence" value="ECO:0007669"/>
    <property type="project" value="TreeGrafter"/>
</dbReference>
<feature type="compositionally biased region" description="Polar residues" evidence="4">
    <location>
        <begin position="165"/>
        <end position="175"/>
    </location>
</feature>
<keyword evidence="5" id="KW-1185">Reference proteome</keyword>
<dbReference type="GO" id="GO:1904262">
    <property type="term" value="P:negative regulation of TORC1 signaling"/>
    <property type="evidence" value="ECO:0007669"/>
    <property type="project" value="UniProtKB-ARBA"/>
</dbReference>
<accession>A0A5S6QF33</accession>
<dbReference type="Proteomes" id="UP000046395">
    <property type="component" value="Unassembled WGS sequence"/>
</dbReference>
<dbReference type="GO" id="GO:0071233">
    <property type="term" value="P:cellular response to L-leucine"/>
    <property type="evidence" value="ECO:0007669"/>
    <property type="project" value="TreeGrafter"/>
</dbReference>
<proteinExistence type="inferred from homology"/>
<sequence>MEENWEMWQPLLSCLELHKGYCSNVLEMLNSMFYGDGPLPMAHRQYIALMAACRHHCEFLITLHKAEFLRVGGDPEWLKGLPRALEKIQHLDEINRVLAHRPWLTEVAHIRELCRVGNSKNWSLNELVYAVLILSRVHSLCSFIHGCGVHSDFEIVAAMNGEAEQPSTLPRCNSLDSRRLSKGHMGAKKRKGSDKDRSGHVPELLAQLQELNLAKSEVNGTTEEKIRAFNSVHEQSLPLENARMNGGPECDLGCGAFTGALSYRYEDFFNRANHASSPTLKIHDFSWENQGFGVFGQLMNSTELIDLIDHGFSIVQALTYKTMGNHANVDTTKYRVAVWNYILSLFGIRYDDYNYAEVNKLLDRRMKTFIKTAACLPERVTVNLRESVMVDFSFSEKVHVNMLISEARFQASLNYFSRAVMQYMT</sequence>